<dbReference type="AlphaFoldDB" id="A0A9Q0ANU7"/>
<evidence type="ECO:0000313" key="3">
    <source>
        <dbReference type="Proteomes" id="UP000829685"/>
    </source>
</evidence>
<feature type="domain" description="VOC" evidence="1">
    <location>
        <begin position="1"/>
        <end position="144"/>
    </location>
</feature>
<dbReference type="Pfam" id="PF00903">
    <property type="entry name" value="Glyoxalase"/>
    <property type="match status" value="1"/>
</dbReference>
<evidence type="ECO:0000259" key="1">
    <source>
        <dbReference type="PROSITE" id="PS51819"/>
    </source>
</evidence>
<comment type="caution">
    <text evidence="2">The sequence shown here is derived from an EMBL/GenBank/DDBJ whole genome shotgun (WGS) entry which is preliminary data.</text>
</comment>
<dbReference type="Proteomes" id="UP000829685">
    <property type="component" value="Unassembled WGS sequence"/>
</dbReference>
<accession>A0A9Q0ANU7</accession>
<dbReference type="SUPFAM" id="SSF54593">
    <property type="entry name" value="Glyoxalase/Bleomycin resistance protein/Dihydroxybiphenyl dioxygenase"/>
    <property type="match status" value="1"/>
</dbReference>
<evidence type="ECO:0000313" key="2">
    <source>
        <dbReference type="EMBL" id="KAI1868945.1"/>
    </source>
</evidence>
<dbReference type="Gene3D" id="3.10.180.10">
    <property type="entry name" value="2,3-Dihydroxybiphenyl 1,2-Dioxygenase, domain 1"/>
    <property type="match status" value="1"/>
</dbReference>
<gene>
    <name evidence="2" type="ORF">JX265_006924</name>
</gene>
<dbReference type="InterPro" id="IPR037523">
    <property type="entry name" value="VOC_core"/>
</dbReference>
<protein>
    <recommendedName>
        <fullName evidence="1">VOC domain-containing protein</fullName>
    </recommendedName>
</protein>
<proteinExistence type="predicted"/>
<sequence length="174" mass="19250">MLRIHDPKPTMHFYIELMGMRTVFVQNTGPFTVYFLGYPQTPAHRADPAAFSHDTMAVMSNTLGLLELVHYHGSEAQKESIIVPGSRPPHLGFNHLGFSVPDVGAAVERLRTSGVKVVKDVNEGPNDVIPFTKWEHNDMGLANGALDPKFQTILSQIAFVEDPVSRQPIDSDQS</sequence>
<organism evidence="2 3">
    <name type="scientific">Neoarthrinium moseri</name>
    <dbReference type="NCBI Taxonomy" id="1658444"/>
    <lineage>
        <taxon>Eukaryota</taxon>
        <taxon>Fungi</taxon>
        <taxon>Dikarya</taxon>
        <taxon>Ascomycota</taxon>
        <taxon>Pezizomycotina</taxon>
        <taxon>Sordariomycetes</taxon>
        <taxon>Xylariomycetidae</taxon>
        <taxon>Amphisphaeriales</taxon>
        <taxon>Apiosporaceae</taxon>
        <taxon>Neoarthrinium</taxon>
    </lineage>
</organism>
<name>A0A9Q0ANU7_9PEZI</name>
<dbReference type="InterPro" id="IPR004360">
    <property type="entry name" value="Glyas_Fos-R_dOase_dom"/>
</dbReference>
<dbReference type="PROSITE" id="PS51819">
    <property type="entry name" value="VOC"/>
    <property type="match status" value="1"/>
</dbReference>
<keyword evidence="3" id="KW-1185">Reference proteome</keyword>
<dbReference type="PANTHER" id="PTHR10374">
    <property type="entry name" value="LACTOYLGLUTATHIONE LYASE GLYOXALASE I"/>
    <property type="match status" value="1"/>
</dbReference>
<dbReference type="EMBL" id="JAFIMR010000016">
    <property type="protein sequence ID" value="KAI1868945.1"/>
    <property type="molecule type" value="Genomic_DNA"/>
</dbReference>
<dbReference type="InterPro" id="IPR029068">
    <property type="entry name" value="Glyas_Bleomycin-R_OHBP_Dase"/>
</dbReference>
<dbReference type="PANTHER" id="PTHR10374:SF19">
    <property type="entry name" value="LYASE (GLO1), PUTATIVE (AFU_ORTHOLOGUE AFUA_2G13550)-RELATED"/>
    <property type="match status" value="1"/>
</dbReference>
<reference evidence="2" key="1">
    <citation type="submission" date="2021-03" db="EMBL/GenBank/DDBJ databases">
        <title>Revisited historic fungal species revealed as producer of novel bioactive compounds through whole genome sequencing and comparative genomics.</title>
        <authorList>
            <person name="Vignolle G.A."/>
            <person name="Hochenegger N."/>
            <person name="Mach R.L."/>
            <person name="Mach-Aigner A.R."/>
            <person name="Javad Rahimi M."/>
            <person name="Salim K.A."/>
            <person name="Chan C.M."/>
            <person name="Lim L.B.L."/>
            <person name="Cai F."/>
            <person name="Druzhinina I.S."/>
            <person name="U'Ren J.M."/>
            <person name="Derntl C."/>
        </authorList>
    </citation>
    <scope>NUCLEOTIDE SEQUENCE</scope>
    <source>
        <strain evidence="2">TUCIM 5799</strain>
    </source>
</reference>